<sequence length="104" mass="12219">MIKKNSLKILNFKKIKVGDIIDIKTTLTYNEKDIYQSYTGIVIAKYKNINIRVRKVIKGIGIEKIFLLDSPKLKSINIIKSLSFHKSKLYYLRNLKKKLNFKNN</sequence>
<reference evidence="8" key="1">
    <citation type="journal article" date="2019" name="Am. J. Bot.">
        <title>A single loss of photosynthesis in the diatom order Bacillariales (Bacillariophyta).</title>
        <authorList>
            <person name="Onyshchenko A."/>
            <person name="Ruck E.C."/>
            <person name="Nakov T."/>
            <person name="Alverson A.J."/>
        </authorList>
    </citation>
    <scope>NUCLEOTIDE SEQUENCE</scope>
    <source>
        <strain evidence="8">Nitz4</strain>
    </source>
</reference>
<dbReference type="Gene3D" id="2.30.30.790">
    <property type="match status" value="1"/>
</dbReference>
<keyword evidence="5 8" id="KW-0689">Ribosomal protein</keyword>
<dbReference type="GO" id="GO:0005762">
    <property type="term" value="C:mitochondrial large ribosomal subunit"/>
    <property type="evidence" value="ECO:0007669"/>
    <property type="project" value="TreeGrafter"/>
</dbReference>
<evidence type="ECO:0000256" key="5">
    <source>
        <dbReference type="ARBA" id="ARBA00022980"/>
    </source>
</evidence>
<gene>
    <name evidence="8" type="primary">rpl19</name>
</gene>
<dbReference type="PANTHER" id="PTHR15680">
    <property type="entry name" value="RIBOSOMAL PROTEIN L19"/>
    <property type="match status" value="1"/>
</dbReference>
<proteinExistence type="inferred from homology"/>
<dbReference type="SUPFAM" id="SSF50104">
    <property type="entry name" value="Translation proteins SH3-like domain"/>
    <property type="match status" value="1"/>
</dbReference>
<evidence type="ECO:0000256" key="7">
    <source>
        <dbReference type="ARBA" id="ARBA00035376"/>
    </source>
</evidence>
<keyword evidence="4 8" id="KW-0934">Plastid</keyword>
<dbReference type="InterPro" id="IPR001857">
    <property type="entry name" value="Ribosomal_bL19"/>
</dbReference>
<dbReference type="EMBL" id="MG273660">
    <property type="protein sequence ID" value="QES95253.1"/>
    <property type="molecule type" value="Genomic_DNA"/>
</dbReference>
<evidence type="ECO:0000256" key="2">
    <source>
        <dbReference type="ARBA" id="ARBA00005781"/>
    </source>
</evidence>
<comment type="similarity">
    <text evidence="2">Belongs to the bacterial ribosomal protein bL19 family.</text>
</comment>
<evidence type="ECO:0000313" key="8">
    <source>
        <dbReference type="EMBL" id="QES95253.1"/>
    </source>
</evidence>
<dbReference type="InterPro" id="IPR038657">
    <property type="entry name" value="Ribosomal_bL19_sf"/>
</dbReference>
<dbReference type="GO" id="GO:0009507">
    <property type="term" value="C:chloroplast"/>
    <property type="evidence" value="ECO:0007669"/>
    <property type="project" value="UniProtKB-SubCell"/>
</dbReference>
<dbReference type="Pfam" id="PF01245">
    <property type="entry name" value="Ribosomal_L19"/>
    <property type="match status" value="1"/>
</dbReference>
<keyword evidence="3" id="KW-0150">Chloroplast</keyword>
<accession>A0A5J6DUM0</accession>
<dbReference type="GO" id="GO:0006412">
    <property type="term" value="P:translation"/>
    <property type="evidence" value="ECO:0007669"/>
    <property type="project" value="InterPro"/>
</dbReference>
<evidence type="ECO:0000256" key="6">
    <source>
        <dbReference type="ARBA" id="ARBA00023274"/>
    </source>
</evidence>
<keyword evidence="6" id="KW-0687">Ribonucleoprotein</keyword>
<dbReference type="AlphaFoldDB" id="A0A5J6DUM0"/>
<protein>
    <recommendedName>
        <fullName evidence="7">50S ribosomal protein L19, chloroplastic</fullName>
    </recommendedName>
</protein>
<evidence type="ECO:0000256" key="1">
    <source>
        <dbReference type="ARBA" id="ARBA00004229"/>
    </source>
</evidence>
<organism evidence="8">
    <name type="scientific">Nitzschia sp.</name>
    <name type="common">in: diatoms</name>
    <dbReference type="NCBI Taxonomy" id="1884248"/>
    <lineage>
        <taxon>Eukaryota</taxon>
        <taxon>Sar</taxon>
        <taxon>Stramenopiles</taxon>
        <taxon>Ochrophyta</taxon>
        <taxon>Bacillariophyta</taxon>
        <taxon>Bacillariophyceae</taxon>
        <taxon>Bacillariophycidae</taxon>
        <taxon>Bacillariales</taxon>
        <taxon>Bacillariaceae</taxon>
        <taxon>Nitzschia</taxon>
    </lineage>
</organism>
<evidence type="ECO:0000256" key="3">
    <source>
        <dbReference type="ARBA" id="ARBA00022528"/>
    </source>
</evidence>
<geneLocation type="plastid" evidence="8"/>
<name>A0A5J6DUM0_9STRA</name>
<dbReference type="PANTHER" id="PTHR15680:SF9">
    <property type="entry name" value="LARGE RIBOSOMAL SUBUNIT PROTEIN BL19M"/>
    <property type="match status" value="1"/>
</dbReference>
<dbReference type="InterPro" id="IPR008991">
    <property type="entry name" value="Translation_prot_SH3-like_sf"/>
</dbReference>
<dbReference type="GO" id="GO:0003735">
    <property type="term" value="F:structural constituent of ribosome"/>
    <property type="evidence" value="ECO:0007669"/>
    <property type="project" value="InterPro"/>
</dbReference>
<comment type="subcellular location">
    <subcellularLocation>
        <location evidence="1">Plastid</location>
        <location evidence="1">Chloroplast</location>
    </subcellularLocation>
</comment>
<evidence type="ECO:0000256" key="4">
    <source>
        <dbReference type="ARBA" id="ARBA00022640"/>
    </source>
</evidence>